<protein>
    <submittedName>
        <fullName evidence="1">Myb-like protein X</fullName>
    </submittedName>
</protein>
<evidence type="ECO:0000313" key="2">
    <source>
        <dbReference type="Proteomes" id="UP001607303"/>
    </source>
</evidence>
<comment type="caution">
    <text evidence="1">The sequence shown here is derived from an EMBL/GenBank/DDBJ whole genome shotgun (WGS) entry which is preliminary data.</text>
</comment>
<proteinExistence type="predicted"/>
<keyword evidence="2" id="KW-1185">Reference proteome</keyword>
<organism evidence="1 2">
    <name type="scientific">Vespula maculifrons</name>
    <name type="common">Eastern yellow jacket</name>
    <name type="synonym">Wasp</name>
    <dbReference type="NCBI Taxonomy" id="7453"/>
    <lineage>
        <taxon>Eukaryota</taxon>
        <taxon>Metazoa</taxon>
        <taxon>Ecdysozoa</taxon>
        <taxon>Arthropoda</taxon>
        <taxon>Hexapoda</taxon>
        <taxon>Insecta</taxon>
        <taxon>Pterygota</taxon>
        <taxon>Neoptera</taxon>
        <taxon>Endopterygota</taxon>
        <taxon>Hymenoptera</taxon>
        <taxon>Apocrita</taxon>
        <taxon>Aculeata</taxon>
        <taxon>Vespoidea</taxon>
        <taxon>Vespidae</taxon>
        <taxon>Vespinae</taxon>
        <taxon>Vespula</taxon>
    </lineage>
</organism>
<name>A0ABD2CYM0_VESMC</name>
<accession>A0ABD2CYM0</accession>
<dbReference type="Proteomes" id="UP001607303">
    <property type="component" value="Unassembled WGS sequence"/>
</dbReference>
<gene>
    <name evidence="1" type="ORF">V1477_001525</name>
</gene>
<evidence type="ECO:0000313" key="1">
    <source>
        <dbReference type="EMBL" id="KAL2750238.1"/>
    </source>
</evidence>
<reference evidence="1 2" key="1">
    <citation type="journal article" date="2024" name="Ann. Entomol. Soc. Am.">
        <title>Genomic analyses of the southern and eastern yellowjacket wasps (Hymenoptera: Vespidae) reveal evolutionary signatures of social life.</title>
        <authorList>
            <person name="Catto M.A."/>
            <person name="Caine P.B."/>
            <person name="Orr S.E."/>
            <person name="Hunt B.G."/>
            <person name="Goodisman M.A.D."/>
        </authorList>
    </citation>
    <scope>NUCLEOTIDE SEQUENCE [LARGE SCALE GENOMIC DNA]</scope>
    <source>
        <strain evidence="1">232</strain>
        <tissue evidence="1">Head and thorax</tissue>
    </source>
</reference>
<dbReference type="EMBL" id="JAYRBN010000021">
    <property type="protein sequence ID" value="KAL2750238.1"/>
    <property type="molecule type" value="Genomic_DNA"/>
</dbReference>
<dbReference type="AlphaFoldDB" id="A0ABD2CYM0"/>
<sequence>MLPEDAIKQRVRFKVPISRFEKSSLSLTKRKKKFIEAVTMNIDEINTAMFSNLSFKWLYEETEYLLLKGSKWVLVRGYNRLCSERFVEGPSDVASGTLFKGESKWNGGRFILEKN</sequence>